<keyword evidence="3" id="KW-0560">Oxidoreductase</keyword>
<sequence length="278" mass="31762">MGYYIKVEGNVNIYVEDINPEGEETILFLHGWPGSHELFEYQFDQLPKMGYRCIGIDMRGFGKSDKPYTGYDYDRLSDDVRAVVHALRLNNFILAGHSTGGAIAIRYMARHREYGVSKLALFDAAAPSLIQSPNFPYGVPRKVIDDIIQGTYTDRPKMLRDFGNIFFFQNITEPFSDWFFQLGLQAAGWATAAIANTWINEVLFSDLEKINVPTLIIHGIHDKVVPFALAEVQKRGIKNSKLIPFKYSGHATFYDQRNEFNEELVKFIKSNFIKAILK</sequence>
<dbReference type="PRINTS" id="PR00412">
    <property type="entry name" value="EPOXHYDRLASE"/>
</dbReference>
<evidence type="ECO:0000313" key="3">
    <source>
        <dbReference type="EMBL" id="SDP07888.1"/>
    </source>
</evidence>
<evidence type="ECO:0000313" key="4">
    <source>
        <dbReference type="Proteomes" id="UP000198597"/>
    </source>
</evidence>
<evidence type="ECO:0000259" key="2">
    <source>
        <dbReference type="Pfam" id="PF00561"/>
    </source>
</evidence>
<feature type="domain" description="AB hydrolase-1" evidence="2">
    <location>
        <begin position="25"/>
        <end position="255"/>
    </location>
</feature>
<dbReference type="SUPFAM" id="SSF53474">
    <property type="entry name" value="alpha/beta-Hydrolases"/>
    <property type="match status" value="1"/>
</dbReference>
<gene>
    <name evidence="3" type="ORF">SAMN04488529_10252</name>
</gene>
<organism evidence="3 4">
    <name type="scientific">Clostridium gasigenes</name>
    <dbReference type="NCBI Taxonomy" id="94869"/>
    <lineage>
        <taxon>Bacteria</taxon>
        <taxon>Bacillati</taxon>
        <taxon>Bacillota</taxon>
        <taxon>Clostridia</taxon>
        <taxon>Eubacteriales</taxon>
        <taxon>Clostridiaceae</taxon>
        <taxon>Clostridium</taxon>
    </lineage>
</organism>
<dbReference type="InterPro" id="IPR050266">
    <property type="entry name" value="AB_hydrolase_sf"/>
</dbReference>
<keyword evidence="1" id="KW-0378">Hydrolase</keyword>
<reference evidence="3 4" key="1">
    <citation type="submission" date="2016-10" db="EMBL/GenBank/DDBJ databases">
        <authorList>
            <person name="de Groot N.N."/>
        </authorList>
    </citation>
    <scope>NUCLEOTIDE SEQUENCE [LARGE SCALE GENOMIC DNA]</scope>
    <source>
        <strain evidence="3 4">DSM 12272</strain>
    </source>
</reference>
<dbReference type="InterPro" id="IPR000073">
    <property type="entry name" value="AB_hydrolase_1"/>
</dbReference>
<dbReference type="PANTHER" id="PTHR43798">
    <property type="entry name" value="MONOACYLGLYCEROL LIPASE"/>
    <property type="match status" value="1"/>
</dbReference>
<protein>
    <submittedName>
        <fullName evidence="3">Non-heme chloroperoxidase</fullName>
    </submittedName>
</protein>
<dbReference type="EMBL" id="FNJM01000002">
    <property type="protein sequence ID" value="SDP07888.1"/>
    <property type="molecule type" value="Genomic_DNA"/>
</dbReference>
<dbReference type="AlphaFoldDB" id="A0A1H0PTQ0"/>
<proteinExistence type="predicted"/>
<dbReference type="OrthoDB" id="9773293at2"/>
<dbReference type="PANTHER" id="PTHR43798:SF31">
    <property type="entry name" value="AB HYDROLASE SUPERFAMILY PROTEIN YCLE"/>
    <property type="match status" value="1"/>
</dbReference>
<dbReference type="Proteomes" id="UP000198597">
    <property type="component" value="Unassembled WGS sequence"/>
</dbReference>
<keyword evidence="4" id="KW-1185">Reference proteome</keyword>
<dbReference type="STRING" id="94869.SAMN04488529_10252"/>
<dbReference type="PRINTS" id="PR00111">
    <property type="entry name" value="ABHYDROLASE"/>
</dbReference>
<name>A0A1H0PTQ0_9CLOT</name>
<accession>A0A1H0PTQ0</accession>
<dbReference type="InterPro" id="IPR000639">
    <property type="entry name" value="Epox_hydrolase-like"/>
</dbReference>
<keyword evidence="3" id="KW-0575">Peroxidase</keyword>
<dbReference type="InterPro" id="IPR029058">
    <property type="entry name" value="AB_hydrolase_fold"/>
</dbReference>
<dbReference type="GO" id="GO:0004601">
    <property type="term" value="F:peroxidase activity"/>
    <property type="evidence" value="ECO:0007669"/>
    <property type="project" value="UniProtKB-KW"/>
</dbReference>
<dbReference type="GO" id="GO:0016787">
    <property type="term" value="F:hydrolase activity"/>
    <property type="evidence" value="ECO:0007669"/>
    <property type="project" value="UniProtKB-KW"/>
</dbReference>
<dbReference type="Gene3D" id="3.40.50.1820">
    <property type="entry name" value="alpha/beta hydrolase"/>
    <property type="match status" value="1"/>
</dbReference>
<dbReference type="RefSeq" id="WP_089966645.1">
    <property type="nucleotide sequence ID" value="NZ_FNJM01000002.1"/>
</dbReference>
<dbReference type="GO" id="GO:0016020">
    <property type="term" value="C:membrane"/>
    <property type="evidence" value="ECO:0007669"/>
    <property type="project" value="TreeGrafter"/>
</dbReference>
<dbReference type="Pfam" id="PF00561">
    <property type="entry name" value="Abhydrolase_1"/>
    <property type="match status" value="1"/>
</dbReference>
<evidence type="ECO:0000256" key="1">
    <source>
        <dbReference type="ARBA" id="ARBA00022801"/>
    </source>
</evidence>